<dbReference type="PANTHER" id="PTHR30203">
    <property type="entry name" value="OUTER MEMBRANE CATION EFFLUX PROTEIN"/>
    <property type="match status" value="1"/>
</dbReference>
<evidence type="ECO:0000256" key="2">
    <source>
        <dbReference type="SAM" id="SignalP"/>
    </source>
</evidence>
<dbReference type="Proteomes" id="UP000256478">
    <property type="component" value="Unassembled WGS sequence"/>
</dbReference>
<protein>
    <submittedName>
        <fullName evidence="3">TolC family protein</fullName>
    </submittedName>
</protein>
<dbReference type="InterPro" id="IPR010131">
    <property type="entry name" value="MdtP/NodT-like"/>
</dbReference>
<name>A0A3E0TU53_9GAMM</name>
<dbReference type="SUPFAM" id="SSF56954">
    <property type="entry name" value="Outer membrane efflux proteins (OEP)"/>
    <property type="match status" value="1"/>
</dbReference>
<dbReference type="EMBL" id="QUOU01000001">
    <property type="protein sequence ID" value="REL28206.1"/>
    <property type="molecule type" value="Genomic_DNA"/>
</dbReference>
<evidence type="ECO:0000313" key="3">
    <source>
        <dbReference type="EMBL" id="REL28206.1"/>
    </source>
</evidence>
<keyword evidence="2" id="KW-0732">Signal</keyword>
<comment type="similarity">
    <text evidence="1">Belongs to the outer membrane factor (OMF) (TC 1.B.17) family.</text>
</comment>
<feature type="signal peptide" evidence="2">
    <location>
        <begin position="1"/>
        <end position="21"/>
    </location>
</feature>
<evidence type="ECO:0000256" key="1">
    <source>
        <dbReference type="ARBA" id="ARBA00007613"/>
    </source>
</evidence>
<dbReference type="PANTHER" id="PTHR30203:SF29">
    <property type="entry name" value="PROTEIN CYAE"/>
    <property type="match status" value="1"/>
</dbReference>
<dbReference type="OrthoDB" id="9770517at2"/>
<dbReference type="GO" id="GO:0015562">
    <property type="term" value="F:efflux transmembrane transporter activity"/>
    <property type="evidence" value="ECO:0007669"/>
    <property type="project" value="InterPro"/>
</dbReference>
<dbReference type="Pfam" id="PF02321">
    <property type="entry name" value="OEP"/>
    <property type="match status" value="2"/>
</dbReference>
<comment type="caution">
    <text evidence="3">The sequence shown here is derived from an EMBL/GenBank/DDBJ whole genome shotgun (WGS) entry which is preliminary data.</text>
</comment>
<accession>A0A3E0TU53</accession>
<feature type="chain" id="PRO_5017696236" evidence="2">
    <location>
        <begin position="22"/>
        <end position="469"/>
    </location>
</feature>
<dbReference type="PROSITE" id="PS51257">
    <property type="entry name" value="PROKAR_LIPOPROTEIN"/>
    <property type="match status" value="1"/>
</dbReference>
<evidence type="ECO:0000313" key="4">
    <source>
        <dbReference type="Proteomes" id="UP000256478"/>
    </source>
</evidence>
<reference evidence="3 4" key="1">
    <citation type="submission" date="2018-08" db="EMBL/GenBank/DDBJ databases">
        <title>Thalassotalea euphylliae genome.</title>
        <authorList>
            <person name="Summers S."/>
            <person name="Rice S.A."/>
            <person name="Freckelton M.L."/>
            <person name="Nedved B.T."/>
            <person name="Hadfield M.G."/>
        </authorList>
    </citation>
    <scope>NUCLEOTIDE SEQUENCE [LARGE SCALE GENOMIC DNA]</scope>
    <source>
        <strain evidence="3 4">H1</strain>
    </source>
</reference>
<proteinExistence type="inferred from homology"/>
<organism evidence="3 4">
    <name type="scientific">Thalassotalea euphylliae</name>
    <dbReference type="NCBI Taxonomy" id="1655234"/>
    <lineage>
        <taxon>Bacteria</taxon>
        <taxon>Pseudomonadati</taxon>
        <taxon>Pseudomonadota</taxon>
        <taxon>Gammaproteobacteria</taxon>
        <taxon>Alteromonadales</taxon>
        <taxon>Colwelliaceae</taxon>
        <taxon>Thalassotalea</taxon>
    </lineage>
</organism>
<dbReference type="Gene3D" id="2.20.200.10">
    <property type="entry name" value="Outer membrane efflux proteins (OEP)"/>
    <property type="match status" value="1"/>
</dbReference>
<sequence length="469" mass="50984">MTLTRLLLLSLLLAMVSVITSCSSLPEAEQLILDNSNVPQNWQPLAASSESQANQPISTFATSTIATTKLTDLVQLDGLESTLAKALKHNPDLQQTALALRIAEAQVGVSRAAQLPTANLGLEHSARQDQAKQYSASISVSWTLDLSQKLRDNKLASKAELAASAASFQGARDLLAANIINSQLLITREQQLIAIERSKLKVLEQNELAVVERYRQGLGTLAELDTARANTESSRASLVALIENLAVAKRSLSLLVGDKAFAAKAFQANQAGQFPAVMAPLTTLPKQDLARRPDLQQAYQQIISNEYQAKVAYKALLPELSIKASLTDSDGNLSQALFKDPVWAVLSSLTAPLFQGGKLKAQAKIADLTKEQSYWQYQSILLTAVNEIENALAQERALVQQQQHIHLALENAERSSAIYLEKYRQGLVTLLALLQIQQQSFSLQSQLTELTYQGLTNRINLGLALGLGV</sequence>
<gene>
    <name evidence="3" type="ORF">DXX93_17625</name>
</gene>
<dbReference type="InterPro" id="IPR003423">
    <property type="entry name" value="OMP_efflux"/>
</dbReference>
<dbReference type="RefSeq" id="WP_116009256.1">
    <property type="nucleotide sequence ID" value="NZ_QUOU01000001.1"/>
</dbReference>
<dbReference type="AlphaFoldDB" id="A0A3E0TU53"/>
<dbReference type="Gene3D" id="1.20.1600.10">
    <property type="entry name" value="Outer membrane efflux proteins (OEP)"/>
    <property type="match status" value="1"/>
</dbReference>